<reference evidence="1 2" key="1">
    <citation type="journal article" date="2012" name="Gene">
        <title>Sequence of Leptospira santarosai serovar Shermani genome and prediction of virulence-associated genes.</title>
        <authorList>
            <person name="Chou L.F."/>
            <person name="Chen Y.T."/>
            <person name="Lu C.W."/>
            <person name="Ko Y.C."/>
            <person name="Tang C.Y."/>
            <person name="Pan M.J."/>
            <person name="Tian Y.C."/>
            <person name="Chiu C.H."/>
            <person name="Hung C.C."/>
            <person name="Yang C.W."/>
        </authorList>
    </citation>
    <scope>NUCLEOTIDE SEQUENCE [LARGE SCALE GENOMIC DNA]</scope>
    <source>
        <strain evidence="1">LT 821</strain>
    </source>
</reference>
<sequence>MKMRRLDFSFSILEGSHYEKKVESLKNCTIDC</sequence>
<evidence type="ECO:0000313" key="2">
    <source>
        <dbReference type="Proteomes" id="UP000035800"/>
    </source>
</evidence>
<gene>
    <name evidence="1" type="ORF">LSS_02799</name>
</gene>
<name>K8Y5N6_9LEPT</name>
<dbReference type="EMBL" id="CP006694">
    <property type="protein sequence ID" value="EKT88286.1"/>
    <property type="molecule type" value="Genomic_DNA"/>
</dbReference>
<reference evidence="1 2" key="2">
    <citation type="journal article" date="2014" name="Emerg. Microbes Infect.">
        <title>Potential impact on kidney infection: a whole-genome analysis of Leptospira santarosai serovar Shermani.</title>
        <authorList>
            <person name="Chou L.F."/>
            <person name="Chen T.W."/>
            <person name="Ko Y.C."/>
            <person name="Pan M.J."/>
            <person name="Tian Y.C."/>
            <person name="Chiu C.H."/>
            <person name="Tang P."/>
            <person name="Hung C.C."/>
            <person name="Yang C.W."/>
        </authorList>
    </citation>
    <scope>NUCLEOTIDE SEQUENCE</scope>
    <source>
        <strain evidence="1 2">LT 821</strain>
    </source>
</reference>
<dbReference type="KEGG" id="lst:LSS_02799"/>
<organism evidence="1 2">
    <name type="scientific">Leptospira santarosai serovar Shermani str. LT 821</name>
    <dbReference type="NCBI Taxonomy" id="758847"/>
    <lineage>
        <taxon>Bacteria</taxon>
        <taxon>Pseudomonadati</taxon>
        <taxon>Spirochaetota</taxon>
        <taxon>Spirochaetia</taxon>
        <taxon>Leptospirales</taxon>
        <taxon>Leptospiraceae</taxon>
        <taxon>Leptospira</taxon>
    </lineage>
</organism>
<evidence type="ECO:0000313" key="1">
    <source>
        <dbReference type="EMBL" id="EKT88286.1"/>
    </source>
</evidence>
<dbReference type="STRING" id="758847.LSS_02799"/>
<accession>K8Y5N6</accession>
<proteinExistence type="predicted"/>
<protein>
    <submittedName>
        <fullName evidence="1">Uncharacterized protein</fullName>
    </submittedName>
</protein>
<dbReference type="Proteomes" id="UP000035800">
    <property type="component" value="Chromosome I"/>
</dbReference>
<dbReference type="AlphaFoldDB" id="K8Y5N6"/>